<dbReference type="RefSeq" id="WP_106191041.1">
    <property type="nucleotide sequence ID" value="NZ_PVTO01000003.1"/>
</dbReference>
<feature type="domain" description="Nudix hydrolase" evidence="7">
    <location>
        <begin position="21"/>
        <end position="151"/>
    </location>
</feature>
<dbReference type="GO" id="GO:0010945">
    <property type="term" value="F:coenzyme A diphosphatase activity"/>
    <property type="evidence" value="ECO:0007669"/>
    <property type="project" value="InterPro"/>
</dbReference>
<dbReference type="SUPFAM" id="SSF55811">
    <property type="entry name" value="Nudix"/>
    <property type="match status" value="1"/>
</dbReference>
<dbReference type="PROSITE" id="PS51462">
    <property type="entry name" value="NUDIX"/>
    <property type="match status" value="1"/>
</dbReference>
<dbReference type="Proteomes" id="UP000238205">
    <property type="component" value="Unassembled WGS sequence"/>
</dbReference>
<gene>
    <name evidence="8" type="ORF">CLV38_10389</name>
</gene>
<dbReference type="PANTHER" id="PTHR12992:SF11">
    <property type="entry name" value="MITOCHONDRIAL COENZYME A DIPHOSPHATASE NUDT8"/>
    <property type="match status" value="1"/>
</dbReference>
<dbReference type="InterPro" id="IPR015797">
    <property type="entry name" value="NUDIX_hydrolase-like_dom_sf"/>
</dbReference>
<evidence type="ECO:0000313" key="8">
    <source>
        <dbReference type="EMBL" id="PRY83666.1"/>
    </source>
</evidence>
<evidence type="ECO:0000256" key="1">
    <source>
        <dbReference type="ARBA" id="ARBA00001936"/>
    </source>
</evidence>
<evidence type="ECO:0000256" key="2">
    <source>
        <dbReference type="ARBA" id="ARBA00001946"/>
    </source>
</evidence>
<accession>A0A2T0WAK7</accession>
<evidence type="ECO:0000256" key="3">
    <source>
        <dbReference type="ARBA" id="ARBA00022723"/>
    </source>
</evidence>
<keyword evidence="4" id="KW-0378">Hydrolase</keyword>
<keyword evidence="9" id="KW-1185">Reference proteome</keyword>
<evidence type="ECO:0000256" key="6">
    <source>
        <dbReference type="ARBA" id="ARBA00023211"/>
    </source>
</evidence>
<evidence type="ECO:0000256" key="5">
    <source>
        <dbReference type="ARBA" id="ARBA00022842"/>
    </source>
</evidence>
<organism evidence="8 9">
    <name type="scientific">Alkalibacterium olivapovliticus</name>
    <dbReference type="NCBI Taxonomy" id="99907"/>
    <lineage>
        <taxon>Bacteria</taxon>
        <taxon>Bacillati</taxon>
        <taxon>Bacillota</taxon>
        <taxon>Bacilli</taxon>
        <taxon>Lactobacillales</taxon>
        <taxon>Carnobacteriaceae</taxon>
        <taxon>Alkalibacterium</taxon>
    </lineage>
</organism>
<dbReference type="PROSITE" id="PS00893">
    <property type="entry name" value="NUDIX_BOX"/>
    <property type="match status" value="1"/>
</dbReference>
<dbReference type="CDD" id="cd03426">
    <property type="entry name" value="NUDIX_CoAse_Nudt7"/>
    <property type="match status" value="1"/>
</dbReference>
<evidence type="ECO:0000256" key="4">
    <source>
        <dbReference type="ARBA" id="ARBA00022801"/>
    </source>
</evidence>
<dbReference type="AlphaFoldDB" id="A0A2T0WAK7"/>
<reference evidence="8 9" key="1">
    <citation type="submission" date="2018-03" db="EMBL/GenBank/DDBJ databases">
        <title>Genomic Encyclopedia of Archaeal and Bacterial Type Strains, Phase II (KMG-II): from individual species to whole genera.</title>
        <authorList>
            <person name="Goeker M."/>
        </authorList>
    </citation>
    <scope>NUCLEOTIDE SEQUENCE [LARGE SCALE GENOMIC DNA]</scope>
    <source>
        <strain evidence="8 9">DSM 13175</strain>
    </source>
</reference>
<keyword evidence="3" id="KW-0479">Metal-binding</keyword>
<dbReference type="InterPro" id="IPR000086">
    <property type="entry name" value="NUDIX_hydrolase_dom"/>
</dbReference>
<dbReference type="InterPro" id="IPR045121">
    <property type="entry name" value="CoAse"/>
</dbReference>
<comment type="caution">
    <text evidence="8">The sequence shown here is derived from an EMBL/GenBank/DDBJ whole genome shotgun (WGS) entry which is preliminary data.</text>
</comment>
<dbReference type="GO" id="GO:0046872">
    <property type="term" value="F:metal ion binding"/>
    <property type="evidence" value="ECO:0007669"/>
    <property type="project" value="UniProtKB-KW"/>
</dbReference>
<evidence type="ECO:0000259" key="7">
    <source>
        <dbReference type="PROSITE" id="PS51462"/>
    </source>
</evidence>
<dbReference type="EMBL" id="PVTO01000003">
    <property type="protein sequence ID" value="PRY83666.1"/>
    <property type="molecule type" value="Genomic_DNA"/>
</dbReference>
<keyword evidence="6" id="KW-0464">Manganese</keyword>
<dbReference type="OrthoDB" id="9802805at2"/>
<protein>
    <submittedName>
        <fullName evidence="8">NUDIX domain-containing protein</fullName>
    </submittedName>
</protein>
<keyword evidence="5" id="KW-0460">Magnesium</keyword>
<dbReference type="PANTHER" id="PTHR12992">
    <property type="entry name" value="NUDIX HYDROLASE"/>
    <property type="match status" value="1"/>
</dbReference>
<comment type="cofactor">
    <cofactor evidence="2">
        <name>Mg(2+)</name>
        <dbReference type="ChEBI" id="CHEBI:18420"/>
    </cofactor>
</comment>
<sequence length="204" mass="23989">MLETIRKTIEHYDPKPIGRQKEFAVFLPLIRIEDTLHVLFEKRSQIVSQPGETSFPGGALENNETYKEAAVRETQEELNLDLDHITVYGEIDYIATQTHIIHCFVGELVNCPIESIHPNEEVEEIFTIPLTYFFKQKPEVHSVELKIEHKEDFPFELMSSGTGHKWSNRKQMIPFYRLENQFLWGFTAQFMQRFIELIEEQSQS</sequence>
<proteinExistence type="predicted"/>
<dbReference type="Pfam" id="PF00293">
    <property type="entry name" value="NUDIX"/>
    <property type="match status" value="1"/>
</dbReference>
<dbReference type="Gene3D" id="3.90.79.10">
    <property type="entry name" value="Nucleoside Triphosphate Pyrophosphohydrolase"/>
    <property type="match status" value="1"/>
</dbReference>
<dbReference type="InterPro" id="IPR020084">
    <property type="entry name" value="NUDIX_hydrolase_CS"/>
</dbReference>
<comment type="cofactor">
    <cofactor evidence="1">
        <name>Mn(2+)</name>
        <dbReference type="ChEBI" id="CHEBI:29035"/>
    </cofactor>
</comment>
<name>A0A2T0WAK7_9LACT</name>
<evidence type="ECO:0000313" key="9">
    <source>
        <dbReference type="Proteomes" id="UP000238205"/>
    </source>
</evidence>